<dbReference type="PANTHER" id="PTHR35811:SF1">
    <property type="entry name" value="HTH OST-TYPE DOMAIN-CONTAINING PROTEIN"/>
    <property type="match status" value="1"/>
</dbReference>
<accession>A0A1H6TUM3</accession>
<dbReference type="PANTHER" id="PTHR35811">
    <property type="entry name" value="SLR1870 PROTEIN"/>
    <property type="match status" value="1"/>
</dbReference>
<name>A0A1H6TUM3_9GAMM</name>
<dbReference type="EMBL" id="FNYH01000012">
    <property type="protein sequence ID" value="SEI83749.1"/>
    <property type="molecule type" value="Genomic_DNA"/>
</dbReference>
<gene>
    <name evidence="2" type="ORF">SAMN05421831_11230</name>
</gene>
<dbReference type="AlphaFoldDB" id="A0A1H6TUM3"/>
<reference evidence="3" key="1">
    <citation type="submission" date="2016-10" db="EMBL/GenBank/DDBJ databases">
        <authorList>
            <person name="Varghese N."/>
            <person name="Submissions S."/>
        </authorList>
    </citation>
    <scope>NUCLEOTIDE SEQUENCE [LARGE SCALE GENOMIC DNA]</scope>
    <source>
        <strain evidence="3">DSM 7165</strain>
    </source>
</reference>
<organism evidence="2 3">
    <name type="scientific">Allopseudospirillum japonicum</name>
    <dbReference type="NCBI Taxonomy" id="64971"/>
    <lineage>
        <taxon>Bacteria</taxon>
        <taxon>Pseudomonadati</taxon>
        <taxon>Pseudomonadota</taxon>
        <taxon>Gammaproteobacteria</taxon>
        <taxon>Oceanospirillales</taxon>
        <taxon>Oceanospirillaceae</taxon>
        <taxon>Allopseudospirillum</taxon>
    </lineage>
</organism>
<dbReference type="Pfam" id="PF01936">
    <property type="entry name" value="NYN"/>
    <property type="match status" value="1"/>
</dbReference>
<dbReference type="STRING" id="64971.SAMN05421831_11230"/>
<protein>
    <submittedName>
        <fullName evidence="2">TIGR00288 family protein</fullName>
    </submittedName>
</protein>
<feature type="domain" description="NYN" evidence="1">
    <location>
        <begin position="8"/>
        <end position="157"/>
    </location>
</feature>
<proteinExistence type="predicted"/>
<dbReference type="RefSeq" id="WP_177166882.1">
    <property type="nucleotide sequence ID" value="NZ_FNYH01000012.1"/>
</dbReference>
<keyword evidence="3" id="KW-1185">Reference proteome</keyword>
<dbReference type="GO" id="GO:0004540">
    <property type="term" value="F:RNA nuclease activity"/>
    <property type="evidence" value="ECO:0007669"/>
    <property type="project" value="InterPro"/>
</dbReference>
<dbReference type="CDD" id="cd11297">
    <property type="entry name" value="PIN_LabA-like_N_1"/>
    <property type="match status" value="1"/>
</dbReference>
<evidence type="ECO:0000259" key="1">
    <source>
        <dbReference type="Pfam" id="PF01936"/>
    </source>
</evidence>
<sequence length="416" mass="47532">MDTESRHNIAIFIDIENVIISATEEGLEFDIEPVLEKLSEYGRIVYRRAFGDLVSTCTDKYKMNRIRRMLQQHYIQFEDIPYLSRHKNTADIRLVVDALSLSYAQPAIDTIAIFSSDRDYMPLVAKLRELGKNIIGIGSSIEATNKHYVNSFDEFFYYTSFFDQGYIPAGDNEALMRNYKRLVCKAVVALSEKGKKPVGAALMLMIKQLRPDFDLRLIGLTGFRGLADLMEEEKLIQTTPHGGDILIELQDEAFTWLEKNEDITHLIAKDGNLVEGYKRYIRNKLKCELPSFERRQQIYLAAENVIHSSVDKGETLGLSSIADQVTQQLDWCDDNVVFKLLYGIFRKFAFKVELGVDRYNPVIKGIQLDKSIWDDLFIENMIAVMVSDDMDELNPEALAELFGVNVTLTSKIVATL</sequence>
<evidence type="ECO:0000313" key="3">
    <source>
        <dbReference type="Proteomes" id="UP000242999"/>
    </source>
</evidence>
<dbReference type="InterPro" id="IPR021139">
    <property type="entry name" value="NYN"/>
</dbReference>
<dbReference type="Gene3D" id="3.40.50.1010">
    <property type="entry name" value="5'-nuclease"/>
    <property type="match status" value="1"/>
</dbReference>
<dbReference type="Proteomes" id="UP000242999">
    <property type="component" value="Unassembled WGS sequence"/>
</dbReference>
<evidence type="ECO:0000313" key="2">
    <source>
        <dbReference type="EMBL" id="SEI83749.1"/>
    </source>
</evidence>